<evidence type="ECO:0000256" key="1">
    <source>
        <dbReference type="ARBA" id="ARBA00004604"/>
    </source>
</evidence>
<keyword evidence="3" id="KW-0690">Ribosome biogenesis</keyword>
<dbReference type="EMBL" id="CM000126">
    <property type="protein sequence ID" value="EEC69946.1"/>
    <property type="molecule type" value="Genomic_DNA"/>
</dbReference>
<dbReference type="GO" id="GO:0006364">
    <property type="term" value="P:rRNA processing"/>
    <property type="evidence" value="ECO:0007669"/>
    <property type="project" value="InterPro"/>
</dbReference>
<dbReference type="InterPro" id="IPR007109">
    <property type="entry name" value="Brix"/>
</dbReference>
<dbReference type="GO" id="GO:0005730">
    <property type="term" value="C:nucleolus"/>
    <property type="evidence" value="ECO:0007669"/>
    <property type="project" value="UniProtKB-SubCell"/>
</dbReference>
<dbReference type="PROSITE" id="PS50833">
    <property type="entry name" value="BRIX"/>
    <property type="match status" value="1"/>
</dbReference>
<dbReference type="AlphaFoldDB" id="B8AD99"/>
<dbReference type="STRING" id="39946.B8AD99"/>
<feature type="domain" description="Brix" evidence="6">
    <location>
        <begin position="93"/>
        <end position="280"/>
    </location>
</feature>
<organism evidence="7 8">
    <name type="scientific">Oryza sativa subsp. indica</name>
    <name type="common">Rice</name>
    <dbReference type="NCBI Taxonomy" id="39946"/>
    <lineage>
        <taxon>Eukaryota</taxon>
        <taxon>Viridiplantae</taxon>
        <taxon>Streptophyta</taxon>
        <taxon>Embryophyta</taxon>
        <taxon>Tracheophyta</taxon>
        <taxon>Spermatophyta</taxon>
        <taxon>Magnoliopsida</taxon>
        <taxon>Liliopsida</taxon>
        <taxon>Poales</taxon>
        <taxon>Poaceae</taxon>
        <taxon>BOP clade</taxon>
        <taxon>Oryzoideae</taxon>
        <taxon>Oryzeae</taxon>
        <taxon>Oryzinae</taxon>
        <taxon>Oryza</taxon>
        <taxon>Oryza sativa</taxon>
    </lineage>
</organism>
<accession>B8AD99</accession>
<comment type="subcellular location">
    <subcellularLocation>
        <location evidence="1">Nucleus</location>
        <location evidence="1">Nucleolus</location>
    </subcellularLocation>
</comment>
<name>B8AD99_ORYSI</name>
<dbReference type="Gramene" id="BGIOSGA002779-TA">
    <property type="protein sequence ID" value="BGIOSGA002779-PA"/>
    <property type="gene ID" value="BGIOSGA002779"/>
</dbReference>
<gene>
    <name evidence="7" type="ORF">OsI_00397</name>
</gene>
<proteinExistence type="inferred from homology"/>
<dbReference type="OMA" id="NVLACHS"/>
<dbReference type="HOGENOM" id="CLU_505681_0_0_1"/>
<evidence type="ECO:0000313" key="8">
    <source>
        <dbReference type="Proteomes" id="UP000007015"/>
    </source>
</evidence>
<dbReference type="PANTHER" id="PTHR13634:SF1">
    <property type="entry name" value="OS01G0148400 PROTEIN"/>
    <property type="match status" value="1"/>
</dbReference>
<dbReference type="PANTHER" id="PTHR13634">
    <property type="entry name" value="RIBOSOME BIOGENESIS PROTEIN BRIX"/>
    <property type="match status" value="1"/>
</dbReference>
<evidence type="ECO:0000256" key="3">
    <source>
        <dbReference type="ARBA" id="ARBA00022517"/>
    </source>
</evidence>
<evidence type="ECO:0000313" key="7">
    <source>
        <dbReference type="EMBL" id="EEC69946.1"/>
    </source>
</evidence>
<protein>
    <recommendedName>
        <fullName evidence="6">Brix domain-containing protein</fullName>
    </recommendedName>
</protein>
<evidence type="ECO:0000256" key="5">
    <source>
        <dbReference type="SAM" id="MobiDB-lite"/>
    </source>
</evidence>
<feature type="compositionally biased region" description="Gly residues" evidence="5">
    <location>
        <begin position="1"/>
        <end position="13"/>
    </location>
</feature>
<evidence type="ECO:0000256" key="4">
    <source>
        <dbReference type="ARBA" id="ARBA00023242"/>
    </source>
</evidence>
<keyword evidence="8" id="KW-1185">Reference proteome</keyword>
<dbReference type="GO" id="GO:0019843">
    <property type="term" value="F:rRNA binding"/>
    <property type="evidence" value="ECO:0007669"/>
    <property type="project" value="InterPro"/>
</dbReference>
<dbReference type="Proteomes" id="UP000007015">
    <property type="component" value="Chromosome 1"/>
</dbReference>
<dbReference type="GO" id="GO:0000027">
    <property type="term" value="P:ribosomal large subunit assembly"/>
    <property type="evidence" value="ECO:0007669"/>
    <property type="project" value="TreeGrafter"/>
</dbReference>
<sequence>MDGGGGGDPGGRVGEAKADATRAANKRRAPSPAGGGGVEAKRRKDAMGSSVSGSRSGGGGGRRLRHGRGRRARAFRRKLEEENKNSNNRPRASNVVIAYTPNLIRRYGTLLRNISFLLPYDGQGKAYACPSDKINVFLKWSRCNFCLFFEWAEGDQMMICHMFNTLKEIHISFLINPAFLDESMEVKVTNPLLSFSSNFVEDETWALVKEMLMMMFSPVQEDERAASDLYVFTKSRDSVYFRIFKITSIPAGESENSLVLDEVGLNFCLKLLDVHGAFVGSDCDQALDGLQNLLSRRKILLKGSDVKFFQLEVIAYEEDEAINNVLQVVELVKSCFVGEMIPAYLQGDLHDLEENPLKRLESVIDSSSLMSAKEKKGLLVNLHTEYKTNISPAISEDDRDSLFKHIPYLDCWMNRTEDNEYLKLVANLDSKKVALKVNKVGTDKRKPSKNGILQFDFMRNSDVHIPEKAIKGWYHPLSFVMDRLYFNFPLPNVLACHSKKFGTIHEVKKEVKMMLPHTQRGRAGFSLEHNVVDLMEKLGLAIHPLGVGPIDFLIHLLFMTTWIG</sequence>
<reference evidence="7 8" key="1">
    <citation type="journal article" date="2005" name="PLoS Biol.">
        <title>The genomes of Oryza sativa: a history of duplications.</title>
        <authorList>
            <person name="Yu J."/>
            <person name="Wang J."/>
            <person name="Lin W."/>
            <person name="Li S."/>
            <person name="Li H."/>
            <person name="Zhou J."/>
            <person name="Ni P."/>
            <person name="Dong W."/>
            <person name="Hu S."/>
            <person name="Zeng C."/>
            <person name="Zhang J."/>
            <person name="Zhang Y."/>
            <person name="Li R."/>
            <person name="Xu Z."/>
            <person name="Li S."/>
            <person name="Li X."/>
            <person name="Zheng H."/>
            <person name="Cong L."/>
            <person name="Lin L."/>
            <person name="Yin J."/>
            <person name="Geng J."/>
            <person name="Li G."/>
            <person name="Shi J."/>
            <person name="Liu J."/>
            <person name="Lv H."/>
            <person name="Li J."/>
            <person name="Wang J."/>
            <person name="Deng Y."/>
            <person name="Ran L."/>
            <person name="Shi X."/>
            <person name="Wang X."/>
            <person name="Wu Q."/>
            <person name="Li C."/>
            <person name="Ren X."/>
            <person name="Wang J."/>
            <person name="Wang X."/>
            <person name="Li D."/>
            <person name="Liu D."/>
            <person name="Zhang X."/>
            <person name="Ji Z."/>
            <person name="Zhao W."/>
            <person name="Sun Y."/>
            <person name="Zhang Z."/>
            <person name="Bao J."/>
            <person name="Han Y."/>
            <person name="Dong L."/>
            <person name="Ji J."/>
            <person name="Chen P."/>
            <person name="Wu S."/>
            <person name="Liu J."/>
            <person name="Xiao Y."/>
            <person name="Bu D."/>
            <person name="Tan J."/>
            <person name="Yang L."/>
            <person name="Ye C."/>
            <person name="Zhang J."/>
            <person name="Xu J."/>
            <person name="Zhou Y."/>
            <person name="Yu Y."/>
            <person name="Zhang B."/>
            <person name="Zhuang S."/>
            <person name="Wei H."/>
            <person name="Liu B."/>
            <person name="Lei M."/>
            <person name="Yu H."/>
            <person name="Li Y."/>
            <person name="Xu H."/>
            <person name="Wei S."/>
            <person name="He X."/>
            <person name="Fang L."/>
            <person name="Zhang Z."/>
            <person name="Zhang Y."/>
            <person name="Huang X."/>
            <person name="Su Z."/>
            <person name="Tong W."/>
            <person name="Li J."/>
            <person name="Tong Z."/>
            <person name="Li S."/>
            <person name="Ye J."/>
            <person name="Wang L."/>
            <person name="Fang L."/>
            <person name="Lei T."/>
            <person name="Chen C."/>
            <person name="Chen H."/>
            <person name="Xu Z."/>
            <person name="Li H."/>
            <person name="Huang H."/>
            <person name="Zhang F."/>
            <person name="Xu H."/>
            <person name="Li N."/>
            <person name="Zhao C."/>
            <person name="Li S."/>
            <person name="Dong L."/>
            <person name="Huang Y."/>
            <person name="Li L."/>
            <person name="Xi Y."/>
            <person name="Qi Q."/>
            <person name="Li W."/>
            <person name="Zhang B."/>
            <person name="Hu W."/>
            <person name="Zhang Y."/>
            <person name="Tian X."/>
            <person name="Jiao Y."/>
            <person name="Liang X."/>
            <person name="Jin J."/>
            <person name="Gao L."/>
            <person name="Zheng W."/>
            <person name="Hao B."/>
            <person name="Liu S."/>
            <person name="Wang W."/>
            <person name="Yuan L."/>
            <person name="Cao M."/>
            <person name="McDermott J."/>
            <person name="Samudrala R."/>
            <person name="Wang J."/>
            <person name="Wong G.K."/>
            <person name="Yang H."/>
        </authorList>
    </citation>
    <scope>NUCLEOTIDE SEQUENCE [LARGE SCALE GENOMIC DNA]</scope>
    <source>
        <strain evidence="8">cv. 93-11</strain>
    </source>
</reference>
<feature type="compositionally biased region" description="Basic residues" evidence="5">
    <location>
        <begin position="62"/>
        <end position="71"/>
    </location>
</feature>
<comment type="similarity">
    <text evidence="2">Belongs to the BRX1 family.</text>
</comment>
<dbReference type="InterPro" id="IPR026532">
    <property type="entry name" value="BRX1"/>
</dbReference>
<evidence type="ECO:0000256" key="2">
    <source>
        <dbReference type="ARBA" id="ARBA00006369"/>
    </source>
</evidence>
<dbReference type="Pfam" id="PF04427">
    <property type="entry name" value="Brix"/>
    <property type="match status" value="1"/>
</dbReference>
<keyword evidence="4" id="KW-0539">Nucleus</keyword>
<feature type="region of interest" description="Disordered" evidence="5">
    <location>
        <begin position="1"/>
        <end position="71"/>
    </location>
</feature>
<evidence type="ECO:0000259" key="6">
    <source>
        <dbReference type="PROSITE" id="PS50833"/>
    </source>
</evidence>